<dbReference type="Proteomes" id="UP000295438">
    <property type="component" value="Unassembled WGS sequence"/>
</dbReference>
<dbReference type="Pfam" id="PF17170">
    <property type="entry name" value="DUF5128"/>
    <property type="match status" value="1"/>
</dbReference>
<evidence type="ECO:0000313" key="1">
    <source>
        <dbReference type="EMBL" id="TDK42759.1"/>
    </source>
</evidence>
<reference evidence="1 2" key="1">
    <citation type="submission" date="2019-03" db="EMBL/GenBank/DDBJ databases">
        <title>Algoriphagus aquimaris sp. nov., isolated form marine sediment in Pohang, Korea.</title>
        <authorList>
            <person name="Kim J."/>
            <person name="Yoon S.-H."/>
            <person name="Lee S.-S."/>
        </authorList>
    </citation>
    <scope>NUCLEOTIDE SEQUENCE [LARGE SCALE GENOMIC DNA]</scope>
    <source>
        <strain evidence="1 2">F21</strain>
    </source>
</reference>
<dbReference type="Gene3D" id="2.120.10.30">
    <property type="entry name" value="TolB, C-terminal domain"/>
    <property type="match status" value="1"/>
</dbReference>
<comment type="caution">
    <text evidence="1">The sequence shown here is derived from an EMBL/GenBank/DDBJ whole genome shotgun (WGS) entry which is preliminary data.</text>
</comment>
<sequence length="420" mass="48394">MTRISLYIFQCNYNSLNFYNIKIIMKTNITITSQVCKSRMVMGLVSSISVFLFLSFLSCHSTSEPSNNSSTISIIPFEEAKTMLHADIVERQEFVLLSTAQNALFSRIDKLLAMNDQFYLFDHLSKAGILVFDRAGNFIRSIGEIGEGPQQLKYIDDFQVLANGDVLLLDKIQKQIITYDSTGQFKEKVFIPINSGGFAKKEENWFLSINFDHQNPDLVNNEKFGVFNQNFEPDSLYFSYPKDARNANVYYNSGIVSIGLGSIVYHRPPNDTLAIFNEEGKLIDRILIDFGSYRLPDEVVFDFQKIEEFQQKEQAFRYLQTPILPIKNNLFGLISGTDRTFWTFVINRHDKELYVQEIDFNDFHLRELIIPSANLDNRAIVSLIDPVIFRQDSKPEAYPLDVQNHLKREGTVLLLQFLKP</sequence>
<dbReference type="InterPro" id="IPR011042">
    <property type="entry name" value="6-blade_b-propeller_TolB-like"/>
</dbReference>
<evidence type="ECO:0000313" key="2">
    <source>
        <dbReference type="Proteomes" id="UP000295438"/>
    </source>
</evidence>
<organism evidence="1 2">
    <name type="scientific">Algoriphagus formosus</name>
    <dbReference type="NCBI Taxonomy" id="2007308"/>
    <lineage>
        <taxon>Bacteria</taxon>
        <taxon>Pseudomonadati</taxon>
        <taxon>Bacteroidota</taxon>
        <taxon>Cytophagia</taxon>
        <taxon>Cytophagales</taxon>
        <taxon>Cyclobacteriaceae</taxon>
        <taxon>Algoriphagus</taxon>
    </lineage>
</organism>
<protein>
    <submittedName>
        <fullName evidence="1">6-bladed beta-propeller</fullName>
    </submittedName>
</protein>
<accession>A0A4R5UUC3</accession>
<name>A0A4R5UUC3_9BACT</name>
<dbReference type="EMBL" id="SMUW01000036">
    <property type="protein sequence ID" value="TDK42759.1"/>
    <property type="molecule type" value="Genomic_DNA"/>
</dbReference>
<dbReference type="AlphaFoldDB" id="A0A4R5UUC3"/>
<keyword evidence="2" id="KW-1185">Reference proteome</keyword>
<proteinExistence type="predicted"/>
<gene>
    <name evidence="1" type="ORF">E1898_15090</name>
</gene>